<sequence>MSASVVTKNFTLKSVAFFILIILLILVSCQANLFMLDYDTIIIKQDTTNKKVFPTRKMGTTSSSLECKGDVLVCQEHCQFLGCFFTCIDDVGFSCLCHCDR</sequence>
<dbReference type="AlphaFoldDB" id="A0AAW1MNF1"/>
<protein>
    <submittedName>
        <fullName evidence="1">Uncharacterized protein</fullName>
    </submittedName>
</protein>
<comment type="caution">
    <text evidence="1">The sequence shown here is derived from an EMBL/GenBank/DDBJ whole genome shotgun (WGS) entry which is preliminary data.</text>
</comment>
<dbReference type="EMBL" id="JBDFQZ010000002">
    <property type="protein sequence ID" value="KAK9750568.1"/>
    <property type="molecule type" value="Genomic_DNA"/>
</dbReference>
<organism evidence="1 2">
    <name type="scientific">Saponaria officinalis</name>
    <name type="common">Common soapwort</name>
    <name type="synonym">Lychnis saponaria</name>
    <dbReference type="NCBI Taxonomy" id="3572"/>
    <lineage>
        <taxon>Eukaryota</taxon>
        <taxon>Viridiplantae</taxon>
        <taxon>Streptophyta</taxon>
        <taxon>Embryophyta</taxon>
        <taxon>Tracheophyta</taxon>
        <taxon>Spermatophyta</taxon>
        <taxon>Magnoliopsida</taxon>
        <taxon>eudicotyledons</taxon>
        <taxon>Gunneridae</taxon>
        <taxon>Pentapetalae</taxon>
        <taxon>Caryophyllales</taxon>
        <taxon>Caryophyllaceae</taxon>
        <taxon>Caryophylleae</taxon>
        <taxon>Saponaria</taxon>
    </lineage>
</organism>
<gene>
    <name evidence="1" type="ORF">RND81_02G206400</name>
</gene>
<name>A0AAW1MNF1_SAPOF</name>
<proteinExistence type="predicted"/>
<accession>A0AAW1MNF1</accession>
<dbReference type="Proteomes" id="UP001443914">
    <property type="component" value="Unassembled WGS sequence"/>
</dbReference>
<keyword evidence="2" id="KW-1185">Reference proteome</keyword>
<evidence type="ECO:0000313" key="2">
    <source>
        <dbReference type="Proteomes" id="UP001443914"/>
    </source>
</evidence>
<evidence type="ECO:0000313" key="1">
    <source>
        <dbReference type="EMBL" id="KAK9750568.1"/>
    </source>
</evidence>
<reference evidence="1" key="1">
    <citation type="submission" date="2024-03" db="EMBL/GenBank/DDBJ databases">
        <title>WGS assembly of Saponaria officinalis var. Norfolk2.</title>
        <authorList>
            <person name="Jenkins J."/>
            <person name="Shu S."/>
            <person name="Grimwood J."/>
            <person name="Barry K."/>
            <person name="Goodstein D."/>
            <person name="Schmutz J."/>
            <person name="Leebens-Mack J."/>
            <person name="Osbourn A."/>
        </authorList>
    </citation>
    <scope>NUCLEOTIDE SEQUENCE [LARGE SCALE GENOMIC DNA]</scope>
    <source>
        <strain evidence="1">JIC</strain>
    </source>
</reference>